<keyword evidence="2" id="KW-1185">Reference proteome</keyword>
<evidence type="ECO:0000313" key="1">
    <source>
        <dbReference type="EMBL" id="CAH1388519.1"/>
    </source>
</evidence>
<dbReference type="AlphaFoldDB" id="A0A9P0E515"/>
<proteinExistence type="predicted"/>
<name>A0A9P0E515_NEZVI</name>
<dbReference type="Proteomes" id="UP001152798">
    <property type="component" value="Chromosome 1"/>
</dbReference>
<sequence>MTKKKSKYRKYLSKHSE</sequence>
<dbReference type="EMBL" id="OV725077">
    <property type="protein sequence ID" value="CAH1388519.1"/>
    <property type="molecule type" value="Genomic_DNA"/>
</dbReference>
<evidence type="ECO:0000313" key="2">
    <source>
        <dbReference type="Proteomes" id="UP001152798"/>
    </source>
</evidence>
<reference evidence="1" key="1">
    <citation type="submission" date="2022-01" db="EMBL/GenBank/DDBJ databases">
        <authorList>
            <person name="King R."/>
        </authorList>
    </citation>
    <scope>NUCLEOTIDE SEQUENCE</scope>
</reference>
<accession>A0A9P0E515</accession>
<gene>
    <name evidence="1" type="ORF">NEZAVI_LOCUS128</name>
</gene>
<protein>
    <submittedName>
        <fullName evidence="1">Uncharacterized protein</fullName>
    </submittedName>
</protein>
<organism evidence="1 2">
    <name type="scientific">Nezara viridula</name>
    <name type="common">Southern green stink bug</name>
    <name type="synonym">Cimex viridulus</name>
    <dbReference type="NCBI Taxonomy" id="85310"/>
    <lineage>
        <taxon>Eukaryota</taxon>
        <taxon>Metazoa</taxon>
        <taxon>Ecdysozoa</taxon>
        <taxon>Arthropoda</taxon>
        <taxon>Hexapoda</taxon>
        <taxon>Insecta</taxon>
        <taxon>Pterygota</taxon>
        <taxon>Neoptera</taxon>
        <taxon>Paraneoptera</taxon>
        <taxon>Hemiptera</taxon>
        <taxon>Heteroptera</taxon>
        <taxon>Panheteroptera</taxon>
        <taxon>Pentatomomorpha</taxon>
        <taxon>Pentatomoidea</taxon>
        <taxon>Pentatomidae</taxon>
        <taxon>Pentatominae</taxon>
        <taxon>Nezara</taxon>
    </lineage>
</organism>